<organism evidence="1 2">
    <name type="scientific">Septoria linicola</name>
    <dbReference type="NCBI Taxonomy" id="215465"/>
    <lineage>
        <taxon>Eukaryota</taxon>
        <taxon>Fungi</taxon>
        <taxon>Dikarya</taxon>
        <taxon>Ascomycota</taxon>
        <taxon>Pezizomycotina</taxon>
        <taxon>Dothideomycetes</taxon>
        <taxon>Dothideomycetidae</taxon>
        <taxon>Mycosphaerellales</taxon>
        <taxon>Mycosphaerellaceae</taxon>
        <taxon>Septoria</taxon>
    </lineage>
</organism>
<proteinExistence type="predicted"/>
<keyword evidence="2" id="KW-1185">Reference proteome</keyword>
<dbReference type="AlphaFoldDB" id="A0A9Q9B352"/>
<dbReference type="Proteomes" id="UP001056384">
    <property type="component" value="Chromosome 9"/>
</dbReference>
<sequence length="146" mass="16248">MPFDQDKEPIMAPPPQKPSLRELLDTLPAELYHDMYDLTLTIEPATLHINRATYRVPAVLQVDSISRKQSAKSYYVNTTFYLEGPALEAARTLDAGNRLCYLSAGSGPPTLDQLRGECSSRLCLAIAGSEEMDYLAMRLLRTGVRV</sequence>
<gene>
    <name evidence="1" type="ORF">Slin15195_G106440</name>
</gene>
<evidence type="ECO:0000313" key="2">
    <source>
        <dbReference type="Proteomes" id="UP001056384"/>
    </source>
</evidence>
<name>A0A9Q9B352_9PEZI</name>
<reference evidence="1" key="1">
    <citation type="submission" date="2022-06" db="EMBL/GenBank/DDBJ databases">
        <title>Complete genome sequences of two strains of the flax pathogen Septoria linicola.</title>
        <authorList>
            <person name="Lapalu N."/>
            <person name="Simon A."/>
            <person name="Demenou B."/>
            <person name="Paumier D."/>
            <person name="Guillot M.-P."/>
            <person name="Gout L."/>
            <person name="Valade R."/>
        </authorList>
    </citation>
    <scope>NUCLEOTIDE SEQUENCE</scope>
    <source>
        <strain evidence="1">SE15195</strain>
    </source>
</reference>
<evidence type="ECO:0000313" key="1">
    <source>
        <dbReference type="EMBL" id="USW57325.1"/>
    </source>
</evidence>
<accession>A0A9Q9B352</accession>
<protein>
    <submittedName>
        <fullName evidence="1">Uncharacterized protein</fullName>
    </submittedName>
</protein>
<dbReference type="EMBL" id="CP099426">
    <property type="protein sequence ID" value="USW57325.1"/>
    <property type="molecule type" value="Genomic_DNA"/>
</dbReference>